<keyword evidence="2" id="KW-1185">Reference proteome</keyword>
<protein>
    <submittedName>
        <fullName evidence="1">Sentrin-specific protease</fullName>
    </submittedName>
</protein>
<gene>
    <name evidence="1" type="ORF">MML48_3g00013840</name>
</gene>
<sequence>MAQYYQVLSQTEKPASEELREFYPSIIDNSPQSVQYVIRPNEQTYQGSPILISSDQLMVVDAQPQQLIVDQSQVTFQNQQYILQESNIDIREGQAQQRIYYMDDTSSQQVESVQPEQVPQTIVLNHQLPGTQVLASLNSNTTPKIVMSLQRPTQINPLPQPLKQEQPIPQRQIVATHPRLPAAIQANRTAVTAQKPGINQNVSRVATPLKGRKSLTEAAILHYPTHRQEEMGEDKNLLRYKSLPEKKATVNTNQIQQPTSHLPSLEYESTPQSQQTRQPKKKANRTSTPRSNNRTSAKNARASATYNNVMAETQPALQPRNTTPRPCRPINRNVTPQVTPPSRPVHQPQPTMPSPQQASNAQYVIQPHSQHTHQQPVALPSYVPSNQIKKIIESTPLTEEYTDSIRMLVLLSSGEQRLITFTLPKEQCTIQEILEQVGVSIDPETKIECNETNMNGINYIVTVTMPQYLSREQSVEENMEVEDTSFQSSTSSIPKQPSPIPEEPPKPPTPEPPKEQPKYIHGMLAVCTNCGYLSEDFNKCLRCKRKLPEDVKSIAAGDQSVTKKNDNKSCPPQEKPKPSPTVAPKTNGRYNLTNYFLKEDKPQALSMAINCRTIRIGSYRFVPSEDIVVNSNEVAIKVPLPNDPKDIRTITIEKTKIVKVLANFQKMLPVIFYYVTSSCSNQIREQLNMTAGSEYYFDPLSGEEAFRRITILPEHVGDDTKVLFKQIYGKPLNIIDELTSKEVNNILLKSCPKEITKAIGITSCFTEIRHLLSYPPGSGGLPINTEDYMCLAQDQFLNDVIIDFYLKYLVLNMSEEKKEKVHVFSTFFYKRLTTKPVKGSRRAHPLEADTSLTPGQKRHARVKNWTKNVNLFEKDFIIVPINESCHWFLAIICFPGMEGCYTFDGKPVKLESKQRKKKSNVLANVTITQVKIEKSETLPCEDGEVSDKDEAEGDDSELESEEDIEEVNPNNTPIKQPCVLIFDSLAGASRSRVDPIKNYRLPIHQLKNWFDEITVTKKREDISKLIKELMTKYNKDLRKLLPRVDEDEDEFDEEDEEEMLEDEEQQAALLQHNTSDEALRDSETGENEGVAGVEEDSYDNSIKPSQESISHNESFDEQTIALIKPDVSEVKKTTDRETLSYLKAKRIIRHKNNDSPDTKKFKSQDI</sequence>
<accession>A0ACB9TE90</accession>
<evidence type="ECO:0000313" key="1">
    <source>
        <dbReference type="EMBL" id="KAI4464995.1"/>
    </source>
</evidence>
<name>A0ACB9TE90_HOLOL</name>
<organism evidence="1 2">
    <name type="scientific">Holotrichia oblita</name>
    <name type="common">Chafer beetle</name>
    <dbReference type="NCBI Taxonomy" id="644536"/>
    <lineage>
        <taxon>Eukaryota</taxon>
        <taxon>Metazoa</taxon>
        <taxon>Ecdysozoa</taxon>
        <taxon>Arthropoda</taxon>
        <taxon>Hexapoda</taxon>
        <taxon>Insecta</taxon>
        <taxon>Pterygota</taxon>
        <taxon>Neoptera</taxon>
        <taxon>Endopterygota</taxon>
        <taxon>Coleoptera</taxon>
        <taxon>Polyphaga</taxon>
        <taxon>Scarabaeiformia</taxon>
        <taxon>Scarabaeidae</taxon>
        <taxon>Melolonthinae</taxon>
        <taxon>Holotrichia</taxon>
    </lineage>
</organism>
<keyword evidence="1" id="KW-0645">Protease</keyword>
<evidence type="ECO:0000313" key="2">
    <source>
        <dbReference type="Proteomes" id="UP001056778"/>
    </source>
</evidence>
<reference evidence="1" key="1">
    <citation type="submission" date="2022-04" db="EMBL/GenBank/DDBJ databases">
        <title>Chromosome-scale genome assembly of Holotrichia oblita Faldermann.</title>
        <authorList>
            <person name="Rongchong L."/>
        </authorList>
    </citation>
    <scope>NUCLEOTIDE SEQUENCE</scope>
    <source>
        <strain evidence="1">81SQS9</strain>
    </source>
</reference>
<dbReference type="Proteomes" id="UP001056778">
    <property type="component" value="Chromosome 3"/>
</dbReference>
<dbReference type="EMBL" id="CM043017">
    <property type="protein sequence ID" value="KAI4464995.1"/>
    <property type="molecule type" value="Genomic_DNA"/>
</dbReference>
<proteinExistence type="predicted"/>
<comment type="caution">
    <text evidence="1">The sequence shown here is derived from an EMBL/GenBank/DDBJ whole genome shotgun (WGS) entry which is preliminary data.</text>
</comment>
<keyword evidence="1" id="KW-0378">Hydrolase</keyword>